<feature type="chain" id="PRO_5042490812" evidence="2">
    <location>
        <begin position="26"/>
        <end position="211"/>
    </location>
</feature>
<dbReference type="RefSeq" id="XP_011498853.1">
    <property type="nucleotide sequence ID" value="XM_011500551.1"/>
</dbReference>
<evidence type="ECO:0000313" key="3">
    <source>
        <dbReference type="Proteomes" id="UP000695007"/>
    </source>
</evidence>
<evidence type="ECO:0000256" key="2">
    <source>
        <dbReference type="SAM" id="SignalP"/>
    </source>
</evidence>
<dbReference type="KEGG" id="csol:105362985"/>
<keyword evidence="2" id="KW-0732">Signal</keyword>
<gene>
    <name evidence="4" type="primary">LOC105362985</name>
</gene>
<evidence type="ECO:0000313" key="4">
    <source>
        <dbReference type="RefSeq" id="XP_011498853.1"/>
    </source>
</evidence>
<dbReference type="GeneID" id="105362985"/>
<name>A0AAJ7DWD4_9HYME</name>
<proteinExistence type="predicted"/>
<reference evidence="4" key="1">
    <citation type="submission" date="2025-08" db="UniProtKB">
        <authorList>
            <consortium name="RefSeq"/>
        </authorList>
    </citation>
    <scope>IDENTIFICATION</scope>
</reference>
<dbReference type="AlphaFoldDB" id="A0AAJ7DWD4"/>
<feature type="signal peptide" evidence="2">
    <location>
        <begin position="1"/>
        <end position="25"/>
    </location>
</feature>
<feature type="region of interest" description="Disordered" evidence="1">
    <location>
        <begin position="187"/>
        <end position="211"/>
    </location>
</feature>
<evidence type="ECO:0000256" key="1">
    <source>
        <dbReference type="SAM" id="MobiDB-lite"/>
    </source>
</evidence>
<organism evidence="3 4">
    <name type="scientific">Ceratosolen solmsi marchali</name>
    <dbReference type="NCBI Taxonomy" id="326594"/>
    <lineage>
        <taxon>Eukaryota</taxon>
        <taxon>Metazoa</taxon>
        <taxon>Ecdysozoa</taxon>
        <taxon>Arthropoda</taxon>
        <taxon>Hexapoda</taxon>
        <taxon>Insecta</taxon>
        <taxon>Pterygota</taxon>
        <taxon>Neoptera</taxon>
        <taxon>Endopterygota</taxon>
        <taxon>Hymenoptera</taxon>
        <taxon>Apocrita</taxon>
        <taxon>Proctotrupomorpha</taxon>
        <taxon>Chalcidoidea</taxon>
        <taxon>Agaonidae</taxon>
        <taxon>Agaoninae</taxon>
        <taxon>Ceratosolen</taxon>
    </lineage>
</organism>
<dbReference type="Proteomes" id="UP000695007">
    <property type="component" value="Unplaced"/>
</dbReference>
<accession>A0AAJ7DWD4</accession>
<sequence>MRTCPPTSLLCCYLMLLLFSATTEGLFFHSPHRLLMNILEKFGSHKHANPIHHYHMHYYPLPLLLPRPLPLPPPLPPLHKIEIDLSSLHSGLSHSLDWHGRGNYQEPEIVLPGTPTTSWPSQDQHWDNSEISEKTQQYKEANKSPRIELQAPFHQHVLIYHPPAKEAKSKLLKAFFSKLRRLNDALFHPEDDDSPDHDNASHVDNSLGYGA</sequence>
<protein>
    <submittedName>
        <fullName evidence="4">Uncharacterized protein LOC105362985 isoform X1</fullName>
    </submittedName>
</protein>
<keyword evidence="3" id="KW-1185">Reference proteome</keyword>